<keyword evidence="2" id="KW-0812">Transmembrane</keyword>
<dbReference type="Gene3D" id="2.60.40.1120">
    <property type="entry name" value="Carboxypeptidase-like, regulatory domain"/>
    <property type="match status" value="1"/>
</dbReference>
<evidence type="ECO:0000259" key="4">
    <source>
        <dbReference type="Pfam" id="PF07715"/>
    </source>
</evidence>
<evidence type="ECO:0000256" key="3">
    <source>
        <dbReference type="SAM" id="SignalP"/>
    </source>
</evidence>
<feature type="domain" description="TonB-dependent receptor plug" evidence="4">
    <location>
        <begin position="119"/>
        <end position="225"/>
    </location>
</feature>
<keyword evidence="5" id="KW-0675">Receptor</keyword>
<dbReference type="FunFam" id="2.60.40.1120:FF:000003">
    <property type="entry name" value="Outer membrane protein Omp121"/>
    <property type="match status" value="1"/>
</dbReference>
<proteinExistence type="inferred from homology"/>
<keyword evidence="2" id="KW-0998">Cell outer membrane</keyword>
<dbReference type="InterPro" id="IPR037066">
    <property type="entry name" value="Plug_dom_sf"/>
</dbReference>
<protein>
    <submittedName>
        <fullName evidence="5">TonB-dependent receptor plug domain-containing protein</fullName>
    </submittedName>
</protein>
<name>A0A7J5GQT1_BACUN</name>
<reference evidence="5 6" key="1">
    <citation type="journal article" date="2019" name="Nat. Med.">
        <title>A library of human gut bacterial isolates paired with longitudinal multiomics data enables mechanistic microbiome research.</title>
        <authorList>
            <person name="Poyet M."/>
            <person name="Groussin M."/>
            <person name="Gibbons S.M."/>
            <person name="Avila-Pacheco J."/>
            <person name="Jiang X."/>
            <person name="Kearney S.M."/>
            <person name="Perrotta A.R."/>
            <person name="Berdy B."/>
            <person name="Zhao S."/>
            <person name="Lieberman T.D."/>
            <person name="Swanson P.K."/>
            <person name="Smith M."/>
            <person name="Roesemann S."/>
            <person name="Alexander J.E."/>
            <person name="Rich S.A."/>
            <person name="Livny J."/>
            <person name="Vlamakis H."/>
            <person name="Clish C."/>
            <person name="Bullock K."/>
            <person name="Deik A."/>
            <person name="Scott J."/>
            <person name="Pierce K.A."/>
            <person name="Xavier R.J."/>
            <person name="Alm E.J."/>
        </authorList>
    </citation>
    <scope>NUCLEOTIDE SEQUENCE [LARGE SCALE GENOMIC DNA]</scope>
    <source>
        <strain evidence="5 6">BIOML-A19</strain>
    </source>
</reference>
<dbReference type="PANTHER" id="PTHR30069">
    <property type="entry name" value="TONB-DEPENDENT OUTER MEMBRANE RECEPTOR"/>
    <property type="match status" value="1"/>
</dbReference>
<dbReference type="SUPFAM" id="SSF56935">
    <property type="entry name" value="Porins"/>
    <property type="match status" value="1"/>
</dbReference>
<feature type="non-terminal residue" evidence="5">
    <location>
        <position position="272"/>
    </location>
</feature>
<dbReference type="InterPro" id="IPR012910">
    <property type="entry name" value="Plug_dom"/>
</dbReference>
<organism evidence="5 6">
    <name type="scientific">Bacteroides uniformis</name>
    <dbReference type="NCBI Taxonomy" id="820"/>
    <lineage>
        <taxon>Bacteria</taxon>
        <taxon>Pseudomonadati</taxon>
        <taxon>Bacteroidota</taxon>
        <taxon>Bacteroidia</taxon>
        <taxon>Bacteroidales</taxon>
        <taxon>Bacteroidaceae</taxon>
        <taxon>Bacteroides</taxon>
    </lineage>
</organism>
<dbReference type="InterPro" id="IPR039426">
    <property type="entry name" value="TonB-dep_rcpt-like"/>
</dbReference>
<comment type="similarity">
    <text evidence="2">Belongs to the TonB-dependent receptor family.</text>
</comment>
<keyword evidence="2" id="KW-1134">Transmembrane beta strand</keyword>
<accession>A0A7J5GQT1</accession>
<dbReference type="Gene3D" id="2.170.130.10">
    <property type="entry name" value="TonB-dependent receptor, plug domain"/>
    <property type="match status" value="1"/>
</dbReference>
<dbReference type="RefSeq" id="WP_151876191.1">
    <property type="nucleotide sequence ID" value="NZ_WCTY01000058.1"/>
</dbReference>
<gene>
    <name evidence="5" type="ORF">GAQ44_22345</name>
</gene>
<dbReference type="PANTHER" id="PTHR30069:SF29">
    <property type="entry name" value="HEMOGLOBIN AND HEMOGLOBIN-HAPTOGLOBIN-BINDING PROTEIN 1-RELATED"/>
    <property type="match status" value="1"/>
</dbReference>
<dbReference type="InterPro" id="IPR008969">
    <property type="entry name" value="CarboxyPept-like_regulatory"/>
</dbReference>
<dbReference type="Pfam" id="PF13715">
    <property type="entry name" value="CarbopepD_reg_2"/>
    <property type="match status" value="1"/>
</dbReference>
<feature type="chain" id="PRO_5029641132" evidence="3">
    <location>
        <begin position="28"/>
        <end position="272"/>
    </location>
</feature>
<dbReference type="PROSITE" id="PS52016">
    <property type="entry name" value="TONB_DEPENDENT_REC_3"/>
    <property type="match status" value="1"/>
</dbReference>
<evidence type="ECO:0000313" key="6">
    <source>
        <dbReference type="Proteomes" id="UP000487221"/>
    </source>
</evidence>
<dbReference type="GO" id="GO:0044718">
    <property type="term" value="P:siderophore transmembrane transport"/>
    <property type="evidence" value="ECO:0007669"/>
    <property type="project" value="TreeGrafter"/>
</dbReference>
<dbReference type="SUPFAM" id="SSF49464">
    <property type="entry name" value="Carboxypeptidase regulatory domain-like"/>
    <property type="match status" value="1"/>
</dbReference>
<dbReference type="GO" id="GO:0009279">
    <property type="term" value="C:cell outer membrane"/>
    <property type="evidence" value="ECO:0007669"/>
    <property type="project" value="UniProtKB-SubCell"/>
</dbReference>
<keyword evidence="2" id="KW-0813">Transport</keyword>
<dbReference type="EMBL" id="WCTY01000058">
    <property type="protein sequence ID" value="KAB4179803.1"/>
    <property type="molecule type" value="Genomic_DNA"/>
</dbReference>
<comment type="subcellular location">
    <subcellularLocation>
        <location evidence="2">Cell outer membrane</location>
        <topology evidence="2">Multi-pass membrane protein</topology>
    </subcellularLocation>
</comment>
<dbReference type="Pfam" id="PF07715">
    <property type="entry name" value="Plug"/>
    <property type="match status" value="1"/>
</dbReference>
<dbReference type="Proteomes" id="UP000487221">
    <property type="component" value="Unassembled WGS sequence"/>
</dbReference>
<keyword evidence="2" id="KW-0472">Membrane</keyword>
<evidence type="ECO:0000256" key="2">
    <source>
        <dbReference type="PROSITE-ProRule" id="PRU01360"/>
    </source>
</evidence>
<sequence length="272" mass="28815">MKQVNLRIYRTILTLLLGLFLSAGAYAQQISVKGTVKDQNGEPVIGANVLVKGTTNGVITDVDGKFALQTTEKDVLEISFLGYKTQEVKASSKPITIILQEDAELLDEVVVIGYGTSRKEDLSTAVSTVKMDDKLKSRPANLGSYLQGQMPGVMIQSNGGDPMSDVSLSIRGRGSRGTDDSYNSGDGVLYVVDGVPGAPFNMEDVESITVLKDAASAAIYGASVGSGGVVVVTTKQASAGKVKVNINISKSFKNAVNLPETLTAEEYNRIWA</sequence>
<dbReference type="AlphaFoldDB" id="A0A7J5GQT1"/>
<evidence type="ECO:0000256" key="1">
    <source>
        <dbReference type="ARBA" id="ARBA00022729"/>
    </source>
</evidence>
<comment type="caution">
    <text evidence="5">The sequence shown here is derived from an EMBL/GenBank/DDBJ whole genome shotgun (WGS) entry which is preliminary data.</text>
</comment>
<dbReference type="GO" id="GO:0015344">
    <property type="term" value="F:siderophore uptake transmembrane transporter activity"/>
    <property type="evidence" value="ECO:0007669"/>
    <property type="project" value="TreeGrafter"/>
</dbReference>
<keyword evidence="1 3" id="KW-0732">Signal</keyword>
<feature type="signal peptide" evidence="3">
    <location>
        <begin position="1"/>
        <end position="27"/>
    </location>
</feature>
<evidence type="ECO:0000313" key="5">
    <source>
        <dbReference type="EMBL" id="KAB4179803.1"/>
    </source>
</evidence>